<dbReference type="EMBL" id="JARVKM010000007">
    <property type="protein sequence ID" value="KAK9780129.1"/>
    <property type="molecule type" value="Genomic_DNA"/>
</dbReference>
<keyword evidence="1" id="KW-0805">Transcription regulation</keyword>
<keyword evidence="4" id="KW-0539">Nucleus</keyword>
<evidence type="ECO:0000256" key="4">
    <source>
        <dbReference type="ARBA" id="ARBA00023242"/>
    </source>
</evidence>
<keyword evidence="3" id="KW-0804">Transcription</keyword>
<evidence type="ECO:0000313" key="6">
    <source>
        <dbReference type="EMBL" id="KAK9780129.1"/>
    </source>
</evidence>
<keyword evidence="7" id="KW-1185">Reference proteome</keyword>
<evidence type="ECO:0000256" key="3">
    <source>
        <dbReference type="ARBA" id="ARBA00023163"/>
    </source>
</evidence>
<evidence type="ECO:0000256" key="2">
    <source>
        <dbReference type="ARBA" id="ARBA00023125"/>
    </source>
</evidence>
<dbReference type="Proteomes" id="UP001465668">
    <property type="component" value="Unassembled WGS sequence"/>
</dbReference>
<evidence type="ECO:0000256" key="1">
    <source>
        <dbReference type="ARBA" id="ARBA00023015"/>
    </source>
</evidence>
<dbReference type="SMART" id="SM00906">
    <property type="entry name" value="Fungal_trans"/>
    <property type="match status" value="1"/>
</dbReference>
<sequence>MHHVQMQADDLLAWYWDFIHPLIPVLHRPGFMVRYDQLWQPRNVSTSSGAADDIIFHATLNMVLALGCQRNEQFEPAERANLSYEFYKRSVKIVSVDTLDESSLSVVQLLMLRGLYLLYSPYADRCWNMTAITIRIAQAIGLESLSYHSSSLDQLTREMRRRVWYSCIVLDRFTGLCFGRHQFLVSSSSIPLPSEIDDEYLSSFDEGRQPKNSSSRLTYFNQAFKLSTIGDRWQKLNDKHIQESTGRYSTQELGTIVDIYAEIERYHEQLPAHLQGDGFSRAFEDSKCFKLQAHTLKARIIYMKLWSLRPCLISEVRRVTMPSSPHDIGGKRTTSEQLEQRLRDDVCTLCVVAAHDVLDELHRMLSGMQRTSPWHALFFTFAAASVLVVATLCPSLDVDLGQEPAKTSWTRATEIFQFHSRHVPSAEKGVAALEVLRRSVTLRKSELEKNECVVDAELGSLAAEIETEAPFQDEWLGFKDFIDPESLDFSWFTMQVCYIWFTNTSLTGVKLAACHTSASIESLCLFDGGNDSTYTFYFNTTAHTPDPGALHTGFVTWTLEAEVVGFNEPLTLLYNTASNLAFPMIWPSLDNVQQFAFTTEEHLAVPAYVNDAIEPPAPYRGRGMFWDNRWVVCHSYW</sequence>
<evidence type="ECO:0000259" key="5">
    <source>
        <dbReference type="SMART" id="SM00906"/>
    </source>
</evidence>
<gene>
    <name evidence="6" type="ORF">SCAR479_02766</name>
</gene>
<name>A0ABR2Y271_9PEZI</name>
<feature type="domain" description="Xylanolytic transcriptional activator regulatory" evidence="5">
    <location>
        <begin position="126"/>
        <end position="199"/>
    </location>
</feature>
<organism evidence="6 7">
    <name type="scientific">Seiridium cardinale</name>
    <dbReference type="NCBI Taxonomy" id="138064"/>
    <lineage>
        <taxon>Eukaryota</taxon>
        <taxon>Fungi</taxon>
        <taxon>Dikarya</taxon>
        <taxon>Ascomycota</taxon>
        <taxon>Pezizomycotina</taxon>
        <taxon>Sordariomycetes</taxon>
        <taxon>Xylariomycetidae</taxon>
        <taxon>Amphisphaeriales</taxon>
        <taxon>Sporocadaceae</taxon>
        <taxon>Seiridium</taxon>
    </lineage>
</organism>
<dbReference type="CDD" id="cd12148">
    <property type="entry name" value="fungal_TF_MHR"/>
    <property type="match status" value="1"/>
</dbReference>
<dbReference type="InterPro" id="IPR007219">
    <property type="entry name" value="XnlR_reg_dom"/>
</dbReference>
<comment type="caution">
    <text evidence="6">The sequence shown here is derived from an EMBL/GenBank/DDBJ whole genome shotgun (WGS) entry which is preliminary data.</text>
</comment>
<accession>A0ABR2Y271</accession>
<dbReference type="PANTHER" id="PTHR47424:SF3">
    <property type="entry name" value="REGULATORY PROTEIN GAL4"/>
    <property type="match status" value="1"/>
</dbReference>
<reference evidence="6 7" key="1">
    <citation type="submission" date="2024-02" db="EMBL/GenBank/DDBJ databases">
        <title>First draft genome assembly of two strains of Seiridium cardinale.</title>
        <authorList>
            <person name="Emiliani G."/>
            <person name="Scali E."/>
        </authorList>
    </citation>
    <scope>NUCLEOTIDE SEQUENCE [LARGE SCALE GENOMIC DNA]</scope>
    <source>
        <strain evidence="6 7">BM-138-000479</strain>
    </source>
</reference>
<dbReference type="Pfam" id="PF04082">
    <property type="entry name" value="Fungal_trans"/>
    <property type="match status" value="1"/>
</dbReference>
<evidence type="ECO:0000313" key="7">
    <source>
        <dbReference type="Proteomes" id="UP001465668"/>
    </source>
</evidence>
<proteinExistence type="predicted"/>
<dbReference type="InterPro" id="IPR051127">
    <property type="entry name" value="Fungal_SecMet_Regulators"/>
</dbReference>
<protein>
    <submittedName>
        <fullName evidence="6">Transcription factor domain-containing protein</fullName>
    </submittedName>
</protein>
<keyword evidence="2" id="KW-0238">DNA-binding</keyword>
<dbReference type="PANTHER" id="PTHR47424">
    <property type="entry name" value="REGULATORY PROTEIN GAL4"/>
    <property type="match status" value="1"/>
</dbReference>